<dbReference type="Gene3D" id="2.60.120.10">
    <property type="entry name" value="Jelly Rolls"/>
    <property type="match status" value="1"/>
</dbReference>
<dbReference type="InterPro" id="IPR050866">
    <property type="entry name" value="CNG_cation_channel"/>
</dbReference>
<feature type="domain" description="FHA" evidence="9">
    <location>
        <begin position="24"/>
        <end position="73"/>
    </location>
</feature>
<dbReference type="GO" id="GO:0016020">
    <property type="term" value="C:membrane"/>
    <property type="evidence" value="ECO:0007669"/>
    <property type="project" value="UniProtKB-SubCell"/>
</dbReference>
<dbReference type="InterPro" id="IPR018490">
    <property type="entry name" value="cNMP-bd_dom_sf"/>
</dbReference>
<dbReference type="InterPro" id="IPR014710">
    <property type="entry name" value="RmlC-like_jellyroll"/>
</dbReference>
<accession>X0YZF3</accession>
<proteinExistence type="predicted"/>
<comment type="subcellular location">
    <subcellularLocation>
        <location evidence="1">Membrane</location>
        <topology evidence="1">Multi-pass membrane protein</topology>
    </subcellularLocation>
</comment>
<evidence type="ECO:0000256" key="8">
    <source>
        <dbReference type="ARBA" id="ARBA00023303"/>
    </source>
</evidence>
<dbReference type="CDD" id="cd00038">
    <property type="entry name" value="CAP_ED"/>
    <property type="match status" value="1"/>
</dbReference>
<evidence type="ECO:0000256" key="6">
    <source>
        <dbReference type="ARBA" id="ARBA00023136"/>
    </source>
</evidence>
<keyword evidence="7" id="KW-1071">Ligand-gated ion channel</keyword>
<dbReference type="PROSITE" id="PS50006">
    <property type="entry name" value="FHA_DOMAIN"/>
    <property type="match status" value="1"/>
</dbReference>
<dbReference type="SMART" id="SM00100">
    <property type="entry name" value="cNMP"/>
    <property type="match status" value="1"/>
</dbReference>
<dbReference type="InterPro" id="IPR008984">
    <property type="entry name" value="SMAD_FHA_dom_sf"/>
</dbReference>
<dbReference type="SMART" id="SM00240">
    <property type="entry name" value="FHA"/>
    <property type="match status" value="1"/>
</dbReference>
<dbReference type="InterPro" id="IPR000595">
    <property type="entry name" value="cNMP-bd_dom"/>
</dbReference>
<keyword evidence="6" id="KW-0472">Membrane</keyword>
<dbReference type="SUPFAM" id="SSF51206">
    <property type="entry name" value="cAMP-binding domain-like"/>
    <property type="match status" value="1"/>
</dbReference>
<evidence type="ECO:0000256" key="3">
    <source>
        <dbReference type="ARBA" id="ARBA00022692"/>
    </source>
</evidence>
<dbReference type="EMBL" id="BART01006350">
    <property type="protein sequence ID" value="GAG61945.1"/>
    <property type="molecule type" value="Genomic_DNA"/>
</dbReference>
<dbReference type="GO" id="GO:0044877">
    <property type="term" value="F:protein-containing complex binding"/>
    <property type="evidence" value="ECO:0007669"/>
    <property type="project" value="TreeGrafter"/>
</dbReference>
<evidence type="ECO:0000256" key="2">
    <source>
        <dbReference type="ARBA" id="ARBA00022448"/>
    </source>
</evidence>
<keyword evidence="3" id="KW-0812">Transmembrane</keyword>
<evidence type="ECO:0000256" key="1">
    <source>
        <dbReference type="ARBA" id="ARBA00004141"/>
    </source>
</evidence>
<dbReference type="InterPro" id="IPR018488">
    <property type="entry name" value="cNMP-bd_CS"/>
</dbReference>
<dbReference type="PRINTS" id="PR00103">
    <property type="entry name" value="CAMPKINASE"/>
</dbReference>
<reference evidence="11" key="1">
    <citation type="journal article" date="2014" name="Front. Microbiol.">
        <title>High frequency of phylogenetically diverse reductive dehalogenase-homologous genes in deep subseafloor sedimentary metagenomes.</title>
        <authorList>
            <person name="Kawai M."/>
            <person name="Futagami T."/>
            <person name="Toyoda A."/>
            <person name="Takaki Y."/>
            <person name="Nishi S."/>
            <person name="Hori S."/>
            <person name="Arai W."/>
            <person name="Tsubouchi T."/>
            <person name="Morono Y."/>
            <person name="Uchiyama I."/>
            <person name="Ito T."/>
            <person name="Fujiyama A."/>
            <person name="Inagaki F."/>
            <person name="Takami H."/>
        </authorList>
    </citation>
    <scope>NUCLEOTIDE SEQUENCE</scope>
    <source>
        <strain evidence="11">Expedition CK06-06</strain>
    </source>
</reference>
<dbReference type="Pfam" id="PF00027">
    <property type="entry name" value="cNMP_binding"/>
    <property type="match status" value="1"/>
</dbReference>
<dbReference type="InterPro" id="IPR000253">
    <property type="entry name" value="FHA_dom"/>
</dbReference>
<dbReference type="PROSITE" id="PS00888">
    <property type="entry name" value="CNMP_BINDING_1"/>
    <property type="match status" value="1"/>
</dbReference>
<evidence type="ECO:0000313" key="11">
    <source>
        <dbReference type="EMBL" id="GAG61945.1"/>
    </source>
</evidence>
<keyword evidence="5" id="KW-0406">Ion transport</keyword>
<dbReference type="GO" id="GO:0005221">
    <property type="term" value="F:intracellularly cyclic nucleotide-activated monoatomic cation channel activity"/>
    <property type="evidence" value="ECO:0007669"/>
    <property type="project" value="InterPro"/>
</dbReference>
<comment type="caution">
    <text evidence="11">The sequence shown here is derived from an EMBL/GenBank/DDBJ whole genome shotgun (WGS) entry which is preliminary data.</text>
</comment>
<dbReference type="PANTHER" id="PTHR45638">
    <property type="entry name" value="CYCLIC NUCLEOTIDE-GATED CATION CHANNEL SUBUNIT A"/>
    <property type="match status" value="1"/>
</dbReference>
<dbReference type="CDD" id="cd00060">
    <property type="entry name" value="FHA"/>
    <property type="match status" value="1"/>
</dbReference>
<evidence type="ECO:0008006" key="12">
    <source>
        <dbReference type="Google" id="ProtNLM"/>
    </source>
</evidence>
<name>X0YZF3_9ZZZZ</name>
<evidence type="ECO:0000256" key="4">
    <source>
        <dbReference type="ARBA" id="ARBA00022989"/>
    </source>
</evidence>
<keyword evidence="8" id="KW-0407">Ion channel</keyword>
<gene>
    <name evidence="11" type="ORF">S01H4_14478</name>
</gene>
<dbReference type="PROSITE" id="PS50042">
    <property type="entry name" value="CNMP_BINDING_3"/>
    <property type="match status" value="1"/>
</dbReference>
<keyword evidence="2" id="KW-0813">Transport</keyword>
<evidence type="ECO:0000259" key="10">
    <source>
        <dbReference type="PROSITE" id="PS50042"/>
    </source>
</evidence>
<evidence type="ECO:0000256" key="5">
    <source>
        <dbReference type="ARBA" id="ARBA00023065"/>
    </source>
</evidence>
<sequence>MKRFYLVFETGSYQQTIYPLLETTTIGRGFSNFIPLSDPTASRNHAKVHYEEGSWVVEDLGSTNGIIFSGKRVDKISLSSEDTFQIGKTSFAVVEREISESEDPLQSTLEFISPTSAVGTDRRSVRLMDVISKIPFFAPLQETESEELAEDATMHVFSAGEMIIREGEPGRSVYIILDGRVKVFTRDNGDNELELATLGVGQFFGEMSFVSGKPRSSSVAALELSVVVELSYDSMAKVIEQNQAVKEVLEEYHKTRKKDTLEKLAKMGLTKSDLLP</sequence>
<feature type="domain" description="Cyclic nucleotide-binding" evidence="10">
    <location>
        <begin position="136"/>
        <end position="256"/>
    </location>
</feature>
<evidence type="ECO:0000256" key="7">
    <source>
        <dbReference type="ARBA" id="ARBA00023286"/>
    </source>
</evidence>
<dbReference type="AlphaFoldDB" id="X0YZF3"/>
<dbReference type="Gene3D" id="2.60.200.20">
    <property type="match status" value="1"/>
</dbReference>
<keyword evidence="4" id="KW-1133">Transmembrane helix</keyword>
<dbReference type="PANTHER" id="PTHR45638:SF11">
    <property type="entry name" value="CYCLIC NUCLEOTIDE-GATED CATION CHANNEL SUBUNIT A"/>
    <property type="match status" value="1"/>
</dbReference>
<dbReference type="Pfam" id="PF00498">
    <property type="entry name" value="FHA"/>
    <property type="match status" value="1"/>
</dbReference>
<organism evidence="11">
    <name type="scientific">marine sediment metagenome</name>
    <dbReference type="NCBI Taxonomy" id="412755"/>
    <lineage>
        <taxon>unclassified sequences</taxon>
        <taxon>metagenomes</taxon>
        <taxon>ecological metagenomes</taxon>
    </lineage>
</organism>
<protein>
    <recommendedName>
        <fullName evidence="12">FHA domain-containing protein</fullName>
    </recommendedName>
</protein>
<dbReference type="SUPFAM" id="SSF49879">
    <property type="entry name" value="SMAD/FHA domain"/>
    <property type="match status" value="1"/>
</dbReference>
<evidence type="ECO:0000259" key="9">
    <source>
        <dbReference type="PROSITE" id="PS50006"/>
    </source>
</evidence>